<gene>
    <name evidence="1" type="ORF">JCM19538_1818</name>
</gene>
<sequence>MTKNIYSAVIFILISVLYSCKNEKTASANSEETTNQSVFFKKIKELKQSDSLSIGHLEDVKIKFLFQENPEIDAEDEFRNETGYINLSDYKPLSHTDILNVTNNYALVLLRHKFSSELRAATFKGNGTPIETILLHDRLGNNEYQIIRTFLEEEAIDYSYDSKKNEFTFSDLRYDTEWITFPTEGTRIETYRIISNIGITEHGEFSLKAQNEL</sequence>
<name>A0A098LR09_9FLAO</name>
<dbReference type="RefSeq" id="WP_045371487.1">
    <property type="nucleotide sequence ID" value="NZ_BBNY01000005.1"/>
</dbReference>
<organism evidence="1 2">
    <name type="scientific">Jejuia pallidilutea</name>
    <dbReference type="NCBI Taxonomy" id="504487"/>
    <lineage>
        <taxon>Bacteria</taxon>
        <taxon>Pseudomonadati</taxon>
        <taxon>Bacteroidota</taxon>
        <taxon>Flavobacteriia</taxon>
        <taxon>Flavobacteriales</taxon>
        <taxon>Flavobacteriaceae</taxon>
        <taxon>Jejuia</taxon>
    </lineage>
</organism>
<evidence type="ECO:0000313" key="1">
    <source>
        <dbReference type="EMBL" id="GAL88829.1"/>
    </source>
</evidence>
<reference evidence="2" key="1">
    <citation type="journal article" date="2014" name="Genome Announc.">
        <title>Draft Genome Sequence of Marine Flavobacterium Jejuia pallidilutea Strain 11shimoA1 and Pigmentation Mutants.</title>
        <authorList>
            <person name="Takatani N."/>
            <person name="Nakanishi M."/>
            <person name="Meirelles P."/>
            <person name="Mino S."/>
            <person name="Suda W."/>
            <person name="Oshima K."/>
            <person name="Hattori M."/>
            <person name="Ohkuma M."/>
            <person name="Hosokawa M."/>
            <person name="Miyashita K."/>
            <person name="Thompson F.L."/>
            <person name="Niwa A."/>
            <person name="Sawabe T."/>
            <person name="Sawabe T."/>
        </authorList>
    </citation>
    <scope>NUCLEOTIDE SEQUENCE [LARGE SCALE GENOMIC DNA]</scope>
    <source>
        <strain evidence="2">JCM 19538</strain>
    </source>
</reference>
<keyword evidence="2" id="KW-1185">Reference proteome</keyword>
<dbReference type="AlphaFoldDB" id="A0A098LR09"/>
<evidence type="ECO:0000313" key="2">
    <source>
        <dbReference type="Proteomes" id="UP000030184"/>
    </source>
</evidence>
<dbReference type="PROSITE" id="PS51257">
    <property type="entry name" value="PROKAR_LIPOPROTEIN"/>
    <property type="match status" value="1"/>
</dbReference>
<protein>
    <recommendedName>
        <fullName evidence="3">Lipoprotein</fullName>
    </recommendedName>
</protein>
<dbReference type="EMBL" id="BBNY01000005">
    <property type="protein sequence ID" value="GAL88829.1"/>
    <property type="molecule type" value="Genomic_DNA"/>
</dbReference>
<evidence type="ECO:0008006" key="3">
    <source>
        <dbReference type="Google" id="ProtNLM"/>
    </source>
</evidence>
<proteinExistence type="predicted"/>
<accession>A0A098LR09</accession>
<dbReference type="Proteomes" id="UP000030184">
    <property type="component" value="Unassembled WGS sequence"/>
</dbReference>
<comment type="caution">
    <text evidence="1">The sequence shown here is derived from an EMBL/GenBank/DDBJ whole genome shotgun (WGS) entry which is preliminary data.</text>
</comment>